<protein>
    <submittedName>
        <fullName evidence="1">Uncharacterized protein</fullName>
    </submittedName>
</protein>
<accession>A0AC60PVL4</accession>
<dbReference type="Proteomes" id="UP000805193">
    <property type="component" value="Unassembled WGS sequence"/>
</dbReference>
<gene>
    <name evidence="1" type="ORF">HPB47_027597</name>
</gene>
<organism evidence="1 2">
    <name type="scientific">Ixodes persulcatus</name>
    <name type="common">Taiga tick</name>
    <dbReference type="NCBI Taxonomy" id="34615"/>
    <lineage>
        <taxon>Eukaryota</taxon>
        <taxon>Metazoa</taxon>
        <taxon>Ecdysozoa</taxon>
        <taxon>Arthropoda</taxon>
        <taxon>Chelicerata</taxon>
        <taxon>Arachnida</taxon>
        <taxon>Acari</taxon>
        <taxon>Parasitiformes</taxon>
        <taxon>Ixodida</taxon>
        <taxon>Ixodoidea</taxon>
        <taxon>Ixodidae</taxon>
        <taxon>Ixodinae</taxon>
        <taxon>Ixodes</taxon>
    </lineage>
</organism>
<proteinExistence type="predicted"/>
<evidence type="ECO:0000313" key="1">
    <source>
        <dbReference type="EMBL" id="KAG0425225.1"/>
    </source>
</evidence>
<sequence>MDTGRRRSGQWGSRAEKIRHVLILINRYHHVDRVIVSQDPKHLETPDNTSDRFPSDRHGTPITPRLQRMDRLRRKRAVIRSAVTRATSELQALLDSSDATAGELTENLNILELKKAALKAVDGEIEDGVDIDHLEEEMESVDAYQVSICRLRTRATLKLDALPKPNIALNAVERLQDRNQGHRLEGDLNDLEQRSRSTNLEIHGLPCDKDENLERIIADLGDKLDLPPLQAGDVLAIHRLAAKPGPAPPVLIRFASVKVCES</sequence>
<reference evidence="1 2" key="1">
    <citation type="journal article" date="2020" name="Cell">
        <title>Large-Scale Comparative Analyses of Tick Genomes Elucidate Their Genetic Diversity and Vector Capacities.</title>
        <authorList>
            <consortium name="Tick Genome and Microbiome Consortium (TIGMIC)"/>
            <person name="Jia N."/>
            <person name="Wang J."/>
            <person name="Shi W."/>
            <person name="Du L."/>
            <person name="Sun Y."/>
            <person name="Zhan W."/>
            <person name="Jiang J.F."/>
            <person name="Wang Q."/>
            <person name="Zhang B."/>
            <person name="Ji P."/>
            <person name="Bell-Sakyi L."/>
            <person name="Cui X.M."/>
            <person name="Yuan T.T."/>
            <person name="Jiang B.G."/>
            <person name="Yang W.F."/>
            <person name="Lam T.T."/>
            <person name="Chang Q.C."/>
            <person name="Ding S.J."/>
            <person name="Wang X.J."/>
            <person name="Zhu J.G."/>
            <person name="Ruan X.D."/>
            <person name="Zhao L."/>
            <person name="Wei J.T."/>
            <person name="Ye R.Z."/>
            <person name="Que T.C."/>
            <person name="Du C.H."/>
            <person name="Zhou Y.H."/>
            <person name="Cheng J.X."/>
            <person name="Dai P.F."/>
            <person name="Guo W.B."/>
            <person name="Han X.H."/>
            <person name="Huang E.J."/>
            <person name="Li L.F."/>
            <person name="Wei W."/>
            <person name="Gao Y.C."/>
            <person name="Liu J.Z."/>
            <person name="Shao H.Z."/>
            <person name="Wang X."/>
            <person name="Wang C.C."/>
            <person name="Yang T.C."/>
            <person name="Huo Q.B."/>
            <person name="Li W."/>
            <person name="Chen H.Y."/>
            <person name="Chen S.E."/>
            <person name="Zhou L.G."/>
            <person name="Ni X.B."/>
            <person name="Tian J.H."/>
            <person name="Sheng Y."/>
            <person name="Liu T."/>
            <person name="Pan Y.S."/>
            <person name="Xia L.Y."/>
            <person name="Li J."/>
            <person name="Zhao F."/>
            <person name="Cao W.C."/>
        </authorList>
    </citation>
    <scope>NUCLEOTIDE SEQUENCE [LARGE SCALE GENOMIC DNA]</scope>
    <source>
        <strain evidence="1">Iper-2018</strain>
    </source>
</reference>
<keyword evidence="2" id="KW-1185">Reference proteome</keyword>
<name>A0AC60PVL4_IXOPE</name>
<evidence type="ECO:0000313" key="2">
    <source>
        <dbReference type="Proteomes" id="UP000805193"/>
    </source>
</evidence>
<comment type="caution">
    <text evidence="1">The sequence shown here is derived from an EMBL/GenBank/DDBJ whole genome shotgun (WGS) entry which is preliminary data.</text>
</comment>
<dbReference type="EMBL" id="JABSTQ010009874">
    <property type="protein sequence ID" value="KAG0425225.1"/>
    <property type="molecule type" value="Genomic_DNA"/>
</dbReference>